<dbReference type="InterPro" id="IPR032675">
    <property type="entry name" value="LRR_dom_sf"/>
</dbReference>
<protein>
    <submittedName>
        <fullName evidence="4">Uncharacterized protein</fullName>
    </submittedName>
</protein>
<dbReference type="PANTHER" id="PTHR24106">
    <property type="entry name" value="NACHT, LRR AND CARD DOMAINS-CONTAINING"/>
    <property type="match status" value="1"/>
</dbReference>
<organism evidence="4 5">
    <name type="scientific">Scophthalmus maximus</name>
    <name type="common">Turbot</name>
    <name type="synonym">Psetta maxima</name>
    <dbReference type="NCBI Taxonomy" id="52904"/>
    <lineage>
        <taxon>Eukaryota</taxon>
        <taxon>Metazoa</taxon>
        <taxon>Chordata</taxon>
        <taxon>Craniata</taxon>
        <taxon>Vertebrata</taxon>
        <taxon>Euteleostomi</taxon>
        <taxon>Actinopterygii</taxon>
        <taxon>Neopterygii</taxon>
        <taxon>Teleostei</taxon>
        <taxon>Neoteleostei</taxon>
        <taxon>Acanthomorphata</taxon>
        <taxon>Carangaria</taxon>
        <taxon>Pleuronectiformes</taxon>
        <taxon>Pleuronectoidei</taxon>
        <taxon>Scophthalmidae</taxon>
        <taxon>Scophthalmus</taxon>
    </lineage>
</organism>
<evidence type="ECO:0000256" key="1">
    <source>
        <dbReference type="ARBA" id="ARBA00022614"/>
    </source>
</evidence>
<name>A0A6A4SJL2_SCOMX</name>
<comment type="caution">
    <text evidence="4">The sequence shown here is derived from an EMBL/GenBank/DDBJ whole genome shotgun (WGS) entry which is preliminary data.</text>
</comment>
<proteinExistence type="predicted"/>
<dbReference type="Proteomes" id="UP000438429">
    <property type="component" value="Unassembled WGS sequence"/>
</dbReference>
<evidence type="ECO:0000256" key="2">
    <source>
        <dbReference type="ARBA" id="ARBA00022737"/>
    </source>
</evidence>
<keyword evidence="1" id="KW-0433">Leucine-rich repeat</keyword>
<evidence type="ECO:0000256" key="3">
    <source>
        <dbReference type="SAM" id="MobiDB-lite"/>
    </source>
</evidence>
<gene>
    <name evidence="4" type="ORF">F2P81_016595</name>
</gene>
<feature type="compositionally biased region" description="Low complexity" evidence="3">
    <location>
        <begin position="1"/>
        <end position="19"/>
    </location>
</feature>
<evidence type="ECO:0000313" key="5">
    <source>
        <dbReference type="Proteomes" id="UP000438429"/>
    </source>
</evidence>
<feature type="region of interest" description="Disordered" evidence="3">
    <location>
        <begin position="1"/>
        <end position="20"/>
    </location>
</feature>
<evidence type="ECO:0000313" key="4">
    <source>
        <dbReference type="EMBL" id="KAF0032040.1"/>
    </source>
</evidence>
<keyword evidence="2" id="KW-0677">Repeat</keyword>
<dbReference type="AlphaFoldDB" id="A0A6A4SJL2"/>
<dbReference type="Gene3D" id="3.80.10.10">
    <property type="entry name" value="Ribonuclease Inhibitor"/>
    <property type="match status" value="1"/>
</dbReference>
<dbReference type="InterPro" id="IPR051261">
    <property type="entry name" value="NLR"/>
</dbReference>
<sequence length="269" mass="29797">MCRTLSGPSGPSGPSLDPLRTLWTLSGPSLDPLDPLDPQRLKSCRLSEISCSSLASALKSTTSHLRRLELRDNTLQDSGVKELRGFVESPHCRLETLRTSESWTSTSCTGVTRDLTEGSDISLDVKSSLDASVTGCKEESQDVEIKIINVLTLIYSGVWWLKADCSTRTAVTGLQYPDRSQRLTSQYGAQETFGPQLEALQGRGGRRPASKTQRFWVQRFPPLQKIPTTQPTSLPCRPITRQHGWLWVGHTTYSVPADLRQRGQTLSQL</sequence>
<dbReference type="EMBL" id="VEVO01000014">
    <property type="protein sequence ID" value="KAF0032040.1"/>
    <property type="molecule type" value="Genomic_DNA"/>
</dbReference>
<dbReference type="SUPFAM" id="SSF52047">
    <property type="entry name" value="RNI-like"/>
    <property type="match status" value="1"/>
</dbReference>
<reference evidence="4 5" key="1">
    <citation type="submission" date="2019-06" db="EMBL/GenBank/DDBJ databases">
        <title>Draft genomes of female and male turbot (Scophthalmus maximus).</title>
        <authorList>
            <person name="Xu H."/>
            <person name="Xu X.-W."/>
            <person name="Shao C."/>
            <person name="Chen S."/>
        </authorList>
    </citation>
    <scope>NUCLEOTIDE SEQUENCE [LARGE SCALE GENOMIC DNA]</scope>
    <source>
        <strain evidence="4">Ysfricsl-2016a</strain>
        <tissue evidence="4">Blood</tissue>
    </source>
</reference>
<accession>A0A6A4SJL2</accession>